<dbReference type="Proteomes" id="UP001240678">
    <property type="component" value="Unassembled WGS sequence"/>
</dbReference>
<dbReference type="FunFam" id="2.70.150.10:FF:000028">
    <property type="entry name" value="Calcium-transporting ATPase"/>
    <property type="match status" value="1"/>
</dbReference>
<evidence type="ECO:0000256" key="4">
    <source>
        <dbReference type="SAM" id="Phobius"/>
    </source>
</evidence>
<dbReference type="GO" id="GO:0005886">
    <property type="term" value="C:plasma membrane"/>
    <property type="evidence" value="ECO:0007669"/>
    <property type="project" value="TreeGrafter"/>
</dbReference>
<dbReference type="PROSITE" id="PS51462">
    <property type="entry name" value="NUDIX"/>
    <property type="match status" value="1"/>
</dbReference>
<protein>
    <submittedName>
        <fullName evidence="6">NUDIX domain-containing protein</fullName>
    </submittedName>
</protein>
<dbReference type="InterPro" id="IPR059000">
    <property type="entry name" value="ATPase_P-type_domA"/>
</dbReference>
<dbReference type="FunFam" id="3.90.79.10:FF:000019">
    <property type="entry name" value="Thiamin pyrophosphokinase, putative"/>
    <property type="match status" value="1"/>
</dbReference>
<dbReference type="EMBL" id="MOOE01000001">
    <property type="protein sequence ID" value="KAK1539160.1"/>
    <property type="molecule type" value="Genomic_DNA"/>
</dbReference>
<dbReference type="Pfam" id="PF00293">
    <property type="entry name" value="NUDIX"/>
    <property type="match status" value="1"/>
</dbReference>
<dbReference type="InterPro" id="IPR008250">
    <property type="entry name" value="ATPase_P-typ_transduc_dom_A_sf"/>
</dbReference>
<dbReference type="GO" id="GO:0006874">
    <property type="term" value="P:intracellular calcium ion homeostasis"/>
    <property type="evidence" value="ECO:0007669"/>
    <property type="project" value="TreeGrafter"/>
</dbReference>
<comment type="subcellular location">
    <subcellularLocation>
        <location evidence="1">Endomembrane system</location>
        <topology evidence="1">Multi-pass membrane protein</topology>
    </subcellularLocation>
</comment>
<evidence type="ECO:0000313" key="7">
    <source>
        <dbReference type="Proteomes" id="UP001240678"/>
    </source>
</evidence>
<keyword evidence="4" id="KW-0812">Transmembrane</keyword>
<feature type="transmembrane region" description="Helical" evidence="4">
    <location>
        <begin position="615"/>
        <end position="636"/>
    </location>
</feature>
<dbReference type="GO" id="GO:0005388">
    <property type="term" value="F:P-type calcium transporter activity"/>
    <property type="evidence" value="ECO:0007669"/>
    <property type="project" value="TreeGrafter"/>
</dbReference>
<proteinExistence type="predicted"/>
<dbReference type="RefSeq" id="XP_060320109.1">
    <property type="nucleotide sequence ID" value="XM_060448671.1"/>
</dbReference>
<dbReference type="AlphaFoldDB" id="A0AAJ0E650"/>
<evidence type="ECO:0000259" key="5">
    <source>
        <dbReference type="PROSITE" id="PS51462"/>
    </source>
</evidence>
<feature type="region of interest" description="Disordered" evidence="3">
    <location>
        <begin position="584"/>
        <end position="609"/>
    </location>
</feature>
<dbReference type="SUPFAM" id="SSF81653">
    <property type="entry name" value="Calcium ATPase, transduction domain A"/>
    <property type="match status" value="1"/>
</dbReference>
<dbReference type="GO" id="GO:0012505">
    <property type="term" value="C:endomembrane system"/>
    <property type="evidence" value="ECO:0007669"/>
    <property type="project" value="UniProtKB-SubCell"/>
</dbReference>
<dbReference type="InterPro" id="IPR000086">
    <property type="entry name" value="NUDIX_hydrolase_dom"/>
</dbReference>
<dbReference type="Gene3D" id="2.70.150.10">
    <property type="entry name" value="Calcium-transporting ATPase, cytoplasmic transduction domain A"/>
    <property type="match status" value="1"/>
</dbReference>
<sequence length="996" mass="110562">MSPLEDSFGHTPKVHLLPDKPEGFTGIQSHEPGSLDITSPQRIVDGCDDSSADCKRIFEYNEEGPYKQPSLHDVEQFPSWTMIIRTSPLVSGVSPIPISVSGPQCENGIEQTAPSPGAVGKHENPMTHLDRLQLDSDGSATAETFQYQSAHEPPTCAQSRVPFKAEDNQFFYSPGQLNKMLNPKSLTAFYALGGFRGIEKGLKTDLRFGLSDKDVNIQSPVGVHEASGKAKSNLGQGYTNSDDLQCCRRVFGETRRLPPEEKLPLKFMRMVPSDKALIPVTIIAAITFGIAPYLLQPFAASTGGTLTFEWGKHVAIMAAVLIVMAIGALECQFREWSRKRNDSEIKVIRSGKHTLIPIYDILVGDVLTLEPYDLVPVDGIFIGGYNVICGESWATGKSDFVKKIPGKILGNHGEDTGMAYLDPFIISGSRVLQGTCTVLVTAVGQRSNIRRIMMSMRDDESADTRALARFMFMASQLSNSLCITLALDTNLLPEISRRINCCVVSLLFVPVLNLVRFCIDMFQSETIFDTDAVKPSFFLLHTNTNCDTSFRLEHSLATNFPEGAITDSDTLSILADSMRHGPASMGTEWTGIGSKPTNSSPARQHRSRSSFKPRLAVGIFLACYGLPLTAAAVRVVRGLRIASGFTSTVSGVTVIPLRTSEGFPVWSWELTYGVWATAFSVYLWQQTRRIPRNANHRRQLVPLDFDFNNLYKLFLPNDSRPHGFMVQSTVERLPWTVDFHVDHDKRVVQLLNTTTKDDEDPGKTRTAAFQRVVDAAIASEYFPSLNKIHSEHFRIIGANHFVSIERFPAPLFGISSRGAHMTAYVRTSEGMKIWVPRRSAHLFTFPNLLDTTVAGGVKAEDSPFDCIIAEATEEASLPADFVKENARAVGAVTYCSLNKQRGTFFPTVLYVYDLELPESIEPQPGDDEVSGFELMTIDQVKDAMLGEQFKPNCVLVMLDFFIRHNIMNSENNDEYLEIVTRMRRHLPVPTSPERRD</sequence>
<accession>A0AAJ0E650</accession>
<dbReference type="SUPFAM" id="SSF55811">
    <property type="entry name" value="Nudix"/>
    <property type="match status" value="1"/>
</dbReference>
<gene>
    <name evidence="6" type="ORF">CCOS01_00474</name>
</gene>
<dbReference type="Pfam" id="PF00122">
    <property type="entry name" value="E1-E2_ATPase"/>
    <property type="match status" value="1"/>
</dbReference>
<dbReference type="InterPro" id="IPR015797">
    <property type="entry name" value="NUDIX_hydrolase-like_dom_sf"/>
</dbReference>
<keyword evidence="7" id="KW-1185">Reference proteome</keyword>
<feature type="domain" description="Nudix hydrolase" evidence="5">
    <location>
        <begin position="816"/>
        <end position="959"/>
    </location>
</feature>
<keyword evidence="2" id="KW-0460">Magnesium</keyword>
<dbReference type="GO" id="GO:0044715">
    <property type="term" value="F:8-oxo-dGDP phosphatase activity"/>
    <property type="evidence" value="ECO:0007669"/>
    <property type="project" value="UniProtKB-ARBA"/>
</dbReference>
<comment type="caution">
    <text evidence="6">The sequence shown here is derived from an EMBL/GenBank/DDBJ whole genome shotgun (WGS) entry which is preliminary data.</text>
</comment>
<feature type="region of interest" description="Disordered" evidence="3">
    <location>
        <begin position="1"/>
        <end position="35"/>
    </location>
</feature>
<organism evidence="6 7">
    <name type="scientific">Colletotrichum costaricense</name>
    <dbReference type="NCBI Taxonomy" id="1209916"/>
    <lineage>
        <taxon>Eukaryota</taxon>
        <taxon>Fungi</taxon>
        <taxon>Dikarya</taxon>
        <taxon>Ascomycota</taxon>
        <taxon>Pezizomycotina</taxon>
        <taxon>Sordariomycetes</taxon>
        <taxon>Hypocreomycetidae</taxon>
        <taxon>Glomerellales</taxon>
        <taxon>Glomerellaceae</taxon>
        <taxon>Colletotrichum</taxon>
        <taxon>Colletotrichum acutatum species complex</taxon>
    </lineage>
</organism>
<evidence type="ECO:0000256" key="3">
    <source>
        <dbReference type="SAM" id="MobiDB-lite"/>
    </source>
</evidence>
<name>A0AAJ0E650_9PEZI</name>
<evidence type="ECO:0000256" key="2">
    <source>
        <dbReference type="ARBA" id="ARBA00022842"/>
    </source>
</evidence>
<evidence type="ECO:0000256" key="1">
    <source>
        <dbReference type="ARBA" id="ARBA00004127"/>
    </source>
</evidence>
<feature type="transmembrane region" description="Helical" evidence="4">
    <location>
        <begin position="315"/>
        <end position="333"/>
    </location>
</feature>
<dbReference type="PANTHER" id="PTHR24093">
    <property type="entry name" value="CATION TRANSPORTING ATPASE"/>
    <property type="match status" value="1"/>
</dbReference>
<dbReference type="Gene3D" id="3.90.79.10">
    <property type="entry name" value="Nucleoside Triphosphate Pyrophosphohydrolase"/>
    <property type="match status" value="1"/>
</dbReference>
<keyword evidence="4" id="KW-0472">Membrane</keyword>
<dbReference type="GeneID" id="85332218"/>
<evidence type="ECO:0000313" key="6">
    <source>
        <dbReference type="EMBL" id="KAK1539160.1"/>
    </source>
</evidence>
<keyword evidence="4" id="KW-1133">Transmembrane helix</keyword>
<reference evidence="6 7" key="1">
    <citation type="submission" date="2016-10" db="EMBL/GenBank/DDBJ databases">
        <title>The genome sequence of Colletotrichum fioriniae PJ7.</title>
        <authorList>
            <person name="Baroncelli R."/>
        </authorList>
    </citation>
    <scope>NUCLEOTIDE SEQUENCE [LARGE SCALE GENOMIC DNA]</scope>
    <source>
        <strain evidence="6 7">IMI 309622</strain>
    </source>
</reference>
<dbReference type="CDD" id="cd03676">
    <property type="entry name" value="NUDIX_Tnr3_like"/>
    <property type="match status" value="1"/>
</dbReference>
<dbReference type="PANTHER" id="PTHR24093:SF369">
    <property type="entry name" value="CALCIUM-TRANSPORTING ATPASE"/>
    <property type="match status" value="1"/>
</dbReference>
<feature type="transmembrane region" description="Helical" evidence="4">
    <location>
        <begin position="276"/>
        <end position="295"/>
    </location>
</feature>